<dbReference type="EMBL" id="CP027432">
    <property type="protein sequence ID" value="QCI27745.1"/>
    <property type="molecule type" value="Genomic_DNA"/>
</dbReference>
<dbReference type="GO" id="GO:0003677">
    <property type="term" value="F:DNA binding"/>
    <property type="evidence" value="ECO:0007669"/>
    <property type="project" value="UniProtKB-KW"/>
</dbReference>
<feature type="domain" description="Schlafen AlbA-2" evidence="1">
    <location>
        <begin position="3"/>
        <end position="111"/>
    </location>
</feature>
<keyword evidence="2" id="KW-0547">Nucleotide-binding</keyword>
<evidence type="ECO:0000259" key="1">
    <source>
        <dbReference type="Pfam" id="PF04326"/>
    </source>
</evidence>
<gene>
    <name evidence="2" type="ORF">C6V80_01815</name>
    <name evidence="3" type="ORF">EDC58_1065</name>
</gene>
<dbReference type="InterPro" id="IPR038461">
    <property type="entry name" value="Schlafen_AlbA_2_dom_sf"/>
</dbReference>
<accession>A0AAJ4RCX4</accession>
<dbReference type="PANTHER" id="PTHR30595:SF6">
    <property type="entry name" value="SCHLAFEN ALBA-2 DOMAIN-CONTAINING PROTEIN"/>
    <property type="match status" value="1"/>
</dbReference>
<keyword evidence="3" id="KW-0238">DNA-binding</keyword>
<dbReference type="Gene3D" id="3.30.950.30">
    <property type="entry name" value="Schlafen, AAA domain"/>
    <property type="match status" value="1"/>
</dbReference>
<reference evidence="2" key="3">
    <citation type="submission" date="2019-06" db="EMBL/GenBank/DDBJ databases">
        <title>A comparative analysis of the Nautiliaceae.</title>
        <authorList>
            <person name="Grosche A."/>
            <person name="Smedile F."/>
            <person name="Vetriani C."/>
        </authorList>
    </citation>
    <scope>NUCLEOTIDE SEQUENCE</scope>
    <source>
        <strain evidence="2">TB6</strain>
    </source>
</reference>
<dbReference type="Proteomes" id="UP000272781">
    <property type="component" value="Unassembled WGS sequence"/>
</dbReference>
<dbReference type="PANTHER" id="PTHR30595">
    <property type="entry name" value="GLPR-RELATED TRANSCRIPTIONAL REPRESSOR"/>
    <property type="match status" value="1"/>
</dbReference>
<sequence length="113" mass="12954">MTENSRIEFKSKLTDELEKEVVAFLNSEGGVIYIGRDEEKAYKLNNIDEIQLKIKDRLKHNISPSILGLFDIVVEEFKGEKVIKINIASGSEKPYYIKKRGMSEKGCFIRVAQ</sequence>
<evidence type="ECO:0000313" key="2">
    <source>
        <dbReference type="EMBL" id="QCI27745.1"/>
    </source>
</evidence>
<proteinExistence type="predicted"/>
<reference evidence="5" key="1">
    <citation type="submission" date="2018-03" db="EMBL/GenBank/DDBJ databases">
        <title>A comparative analysis of the Nautiliaceae.</title>
        <authorList>
            <person name="Grosche A."/>
            <person name="Smedile F."/>
            <person name="Vetriani C."/>
        </authorList>
    </citation>
    <scope>NUCLEOTIDE SEQUENCE [LARGE SCALE GENOMIC DNA]</scope>
    <source>
        <strain evidence="5">TB6</strain>
    </source>
</reference>
<dbReference type="InterPro" id="IPR007421">
    <property type="entry name" value="Schlafen_AlbA_2_dom"/>
</dbReference>
<dbReference type="GO" id="GO:0005524">
    <property type="term" value="F:ATP binding"/>
    <property type="evidence" value="ECO:0007669"/>
    <property type="project" value="UniProtKB-KW"/>
</dbReference>
<name>A0AAJ4RCX4_9BACT</name>
<dbReference type="Pfam" id="PF04326">
    <property type="entry name" value="SLFN_AlbA_2"/>
    <property type="match status" value="1"/>
</dbReference>
<organism evidence="3 4">
    <name type="scientific">Caminibacter pacificus</name>
    <dbReference type="NCBI Taxonomy" id="1424653"/>
    <lineage>
        <taxon>Bacteria</taxon>
        <taxon>Pseudomonadati</taxon>
        <taxon>Campylobacterota</taxon>
        <taxon>Epsilonproteobacteria</taxon>
        <taxon>Nautiliales</taxon>
        <taxon>Nautiliaceae</taxon>
        <taxon>Caminibacter</taxon>
    </lineage>
</organism>
<evidence type="ECO:0000313" key="5">
    <source>
        <dbReference type="Proteomes" id="UP000298805"/>
    </source>
</evidence>
<reference evidence="3 4" key="2">
    <citation type="submission" date="2018-11" db="EMBL/GenBank/DDBJ databases">
        <title>Genomic Encyclopedia of Type Strains, Phase IV (KMG-IV): sequencing the most valuable type-strain genomes for metagenomic binning, comparative biology and taxonomic classification.</title>
        <authorList>
            <person name="Goeker M."/>
        </authorList>
    </citation>
    <scope>NUCLEOTIDE SEQUENCE [LARGE SCALE GENOMIC DNA]</scope>
    <source>
        <strain evidence="3 4">DSM 27783</strain>
    </source>
</reference>
<evidence type="ECO:0000313" key="3">
    <source>
        <dbReference type="EMBL" id="ROR40081.1"/>
    </source>
</evidence>
<dbReference type="EMBL" id="RJVK01000002">
    <property type="protein sequence ID" value="ROR40081.1"/>
    <property type="molecule type" value="Genomic_DNA"/>
</dbReference>
<dbReference type="AlphaFoldDB" id="A0AAJ4RCX4"/>
<evidence type="ECO:0000313" key="4">
    <source>
        <dbReference type="Proteomes" id="UP000272781"/>
    </source>
</evidence>
<protein>
    <submittedName>
        <fullName evidence="2">ATP-binding protein</fullName>
    </submittedName>
    <submittedName>
        <fullName evidence="3">DNA-binding protein</fullName>
    </submittedName>
</protein>
<keyword evidence="2" id="KW-0067">ATP-binding</keyword>
<dbReference type="Proteomes" id="UP000298805">
    <property type="component" value="Chromosome"/>
</dbReference>
<keyword evidence="5" id="KW-1185">Reference proteome</keyword>